<protein>
    <submittedName>
        <fullName evidence="2">Uncharacterized protein</fullName>
    </submittedName>
</protein>
<dbReference type="Proteomes" id="UP000230069">
    <property type="component" value="Unassembled WGS sequence"/>
</dbReference>
<keyword evidence="1" id="KW-1133">Transmembrane helix</keyword>
<keyword evidence="1" id="KW-0812">Transmembrane</keyword>
<evidence type="ECO:0000313" key="3">
    <source>
        <dbReference type="Proteomes" id="UP000230069"/>
    </source>
</evidence>
<reference evidence="2 3" key="1">
    <citation type="submission" date="2017-09" db="EMBL/GenBank/DDBJ databases">
        <title>WGS assembly of Aquilegia coerulea Goldsmith.</title>
        <authorList>
            <person name="Hodges S."/>
            <person name="Kramer E."/>
            <person name="Nordborg M."/>
            <person name="Tomkins J."/>
            <person name="Borevitz J."/>
            <person name="Derieg N."/>
            <person name="Yan J."/>
            <person name="Mihaltcheva S."/>
            <person name="Hayes R.D."/>
            <person name="Rokhsar D."/>
        </authorList>
    </citation>
    <scope>NUCLEOTIDE SEQUENCE [LARGE SCALE GENOMIC DNA]</scope>
    <source>
        <strain evidence="3">cv. Goldsmith</strain>
    </source>
</reference>
<evidence type="ECO:0000256" key="1">
    <source>
        <dbReference type="SAM" id="Phobius"/>
    </source>
</evidence>
<dbReference type="EMBL" id="KZ305044">
    <property type="protein sequence ID" value="PIA38552.1"/>
    <property type="molecule type" value="Genomic_DNA"/>
</dbReference>
<keyword evidence="3" id="KW-1185">Reference proteome</keyword>
<gene>
    <name evidence="2" type="ORF">AQUCO_02700041v1</name>
</gene>
<proteinExistence type="predicted"/>
<accession>A0A2G5D4W7</accession>
<dbReference type="AlphaFoldDB" id="A0A2G5D4W7"/>
<name>A0A2G5D4W7_AQUCA</name>
<organism evidence="2 3">
    <name type="scientific">Aquilegia coerulea</name>
    <name type="common">Rocky mountain columbine</name>
    <dbReference type="NCBI Taxonomy" id="218851"/>
    <lineage>
        <taxon>Eukaryota</taxon>
        <taxon>Viridiplantae</taxon>
        <taxon>Streptophyta</taxon>
        <taxon>Embryophyta</taxon>
        <taxon>Tracheophyta</taxon>
        <taxon>Spermatophyta</taxon>
        <taxon>Magnoliopsida</taxon>
        <taxon>Ranunculales</taxon>
        <taxon>Ranunculaceae</taxon>
        <taxon>Thalictroideae</taxon>
        <taxon>Aquilegia</taxon>
    </lineage>
</organism>
<feature type="transmembrane region" description="Helical" evidence="1">
    <location>
        <begin position="37"/>
        <end position="59"/>
    </location>
</feature>
<keyword evidence="1" id="KW-0472">Membrane</keyword>
<evidence type="ECO:0000313" key="2">
    <source>
        <dbReference type="EMBL" id="PIA38552.1"/>
    </source>
</evidence>
<dbReference type="InParanoid" id="A0A2G5D4W7"/>
<sequence length="69" mass="7904">MLEFFFVPILLIGGMLESSPSPSSISSSSYLPKIPKLLLSFFYAFHLLKLFLAIPFSWIERHHFSLSNI</sequence>